<dbReference type="RefSeq" id="WP_010936491.1">
    <property type="nucleotide sequence ID" value="NZ_AP017649.1"/>
</dbReference>
<gene>
    <name evidence="3" type="ORF">DA01_04200</name>
    <name evidence="2" type="ORF">DEHALATV1_0591</name>
</gene>
<sequence length="122" mass="14150">MIVLFGNKAYYDILGYMVTTCPGCKTTSVMTVEQQRKKLTVYFIPTFDFSRKQYMYCGHCHERFEIDKSLQSTVKARLLSKKQMENLIQQLEMETPRYECANCEARVEAGMRFCPQCGNSLG</sequence>
<dbReference type="InterPro" id="IPR031493">
    <property type="entry name" value="Zinc_ribbon_15"/>
</dbReference>
<protein>
    <submittedName>
        <fullName evidence="2">Zinc-ribbon domain-containing protein</fullName>
    </submittedName>
</protein>
<evidence type="ECO:0000313" key="4">
    <source>
        <dbReference type="Proteomes" id="UP000053577"/>
    </source>
</evidence>
<dbReference type="PATRIC" id="fig|61435.5.peg.837"/>
<reference evidence="2 5" key="2">
    <citation type="journal article" date="2017" name="Sci. Rep.">
        <title>Isolation and genomic characterization of a Dehalococcoides strain suggests genomic rearrangement during culture.</title>
        <authorList>
            <person name="Yohda M."/>
            <person name="Ikegami K."/>
            <person name="Aita Y."/>
            <person name="Kitajima M."/>
            <person name="Takechi A."/>
            <person name="Iwamoto M."/>
            <person name="Fukuda T."/>
            <person name="Tamura N."/>
            <person name="Shibasaki J."/>
            <person name="Koike S."/>
            <person name="Komatsu D."/>
            <person name="Miyagi S."/>
            <person name="Nishimura M."/>
            <person name="Uchino Y."/>
            <person name="Shiroma A."/>
            <person name="Shimoji M."/>
            <person name="Tamotsu H."/>
            <person name="Ashimine N."/>
            <person name="Shinzato M."/>
            <person name="Ohki S."/>
            <person name="Nakano K."/>
            <person name="Teruya K."/>
            <person name="Satou K."/>
            <person name="Hirano T."/>
            <person name="Yagi O."/>
        </authorList>
    </citation>
    <scope>NUCLEOTIDE SEQUENCE [LARGE SCALE GENOMIC DNA]</scope>
    <source>
        <strain evidence="2 5">UCH-ATV1</strain>
    </source>
</reference>
<dbReference type="GeneID" id="3229928"/>
<evidence type="ECO:0000313" key="2">
    <source>
        <dbReference type="EMBL" id="BAZ97219.1"/>
    </source>
</evidence>
<name>A0A0V8LY04_9CHLR</name>
<dbReference type="eggNOG" id="ENOG503240I">
    <property type="taxonomic scope" value="Bacteria"/>
</dbReference>
<proteinExistence type="predicted"/>
<accession>A0A0V8LY04</accession>
<dbReference type="EMBL" id="JGYD01000026">
    <property type="protein sequence ID" value="KSV16438.1"/>
    <property type="molecule type" value="Genomic_DNA"/>
</dbReference>
<organism evidence="3 4">
    <name type="scientific">Dehalococcoides mccartyi</name>
    <dbReference type="NCBI Taxonomy" id="61435"/>
    <lineage>
        <taxon>Bacteria</taxon>
        <taxon>Bacillati</taxon>
        <taxon>Chloroflexota</taxon>
        <taxon>Dehalococcoidia</taxon>
        <taxon>Dehalococcoidales</taxon>
        <taxon>Dehalococcoidaceae</taxon>
        <taxon>Dehalococcoides</taxon>
    </lineage>
</organism>
<dbReference type="AlphaFoldDB" id="A0A0V8LY04"/>
<dbReference type="OrthoDB" id="160187at2"/>
<dbReference type="Proteomes" id="UP000053577">
    <property type="component" value="Unassembled WGS sequence"/>
</dbReference>
<dbReference type="InterPro" id="IPR053281">
    <property type="entry name" value="Double_zinc_ribbon"/>
</dbReference>
<dbReference type="PANTHER" id="PTHR36718:SF1">
    <property type="entry name" value="DOUBLE ZINC RIBBON PROTEIN MJ0416"/>
    <property type="match status" value="1"/>
</dbReference>
<dbReference type="Pfam" id="PF17032">
    <property type="entry name" value="Zn_ribbon_15"/>
    <property type="match status" value="1"/>
</dbReference>
<dbReference type="EMBL" id="AP017649">
    <property type="protein sequence ID" value="BAZ97219.1"/>
    <property type="molecule type" value="Genomic_DNA"/>
</dbReference>
<evidence type="ECO:0000259" key="1">
    <source>
        <dbReference type="Pfam" id="PF17032"/>
    </source>
</evidence>
<dbReference type="PANTHER" id="PTHR36718">
    <property type="entry name" value="OS05G0435400 PROTEIN"/>
    <property type="match status" value="1"/>
</dbReference>
<evidence type="ECO:0000313" key="5">
    <source>
        <dbReference type="Proteomes" id="UP000218257"/>
    </source>
</evidence>
<feature type="domain" description="Zinc-ribbon 15" evidence="1">
    <location>
        <begin position="20"/>
        <end position="118"/>
    </location>
</feature>
<dbReference type="Proteomes" id="UP000218257">
    <property type="component" value="Chromosome"/>
</dbReference>
<reference evidence="3 4" key="1">
    <citation type="journal article" date="2015" name="Sci. Rep.">
        <title>A comparative genomics and reductive dehalogenase gene transcription study of two chloroethene-respiring bacteria, Dehalococcoides mccartyi strains MB and 11a.</title>
        <authorList>
            <person name="Low A."/>
            <person name="Shen Z."/>
            <person name="Cheng D."/>
            <person name="Rogers M.J."/>
            <person name="Lee P.K."/>
            <person name="He J."/>
        </authorList>
    </citation>
    <scope>NUCLEOTIDE SEQUENCE [LARGE SCALE GENOMIC DNA]</scope>
    <source>
        <strain evidence="3 4">MB</strain>
    </source>
</reference>
<evidence type="ECO:0000313" key="3">
    <source>
        <dbReference type="EMBL" id="KSV16438.1"/>
    </source>
</evidence>